<evidence type="ECO:0000256" key="1">
    <source>
        <dbReference type="SAM" id="Phobius"/>
    </source>
</evidence>
<evidence type="ECO:0000313" key="2">
    <source>
        <dbReference type="EMBL" id="KAJ7608733.1"/>
    </source>
</evidence>
<reference evidence="2" key="1">
    <citation type="submission" date="2023-03" db="EMBL/GenBank/DDBJ databases">
        <title>Massive genome expansion in bonnet fungi (Mycena s.s.) driven by repeated elements and novel gene families across ecological guilds.</title>
        <authorList>
            <consortium name="Lawrence Berkeley National Laboratory"/>
            <person name="Harder C.B."/>
            <person name="Miyauchi S."/>
            <person name="Viragh M."/>
            <person name="Kuo A."/>
            <person name="Thoen E."/>
            <person name="Andreopoulos B."/>
            <person name="Lu D."/>
            <person name="Skrede I."/>
            <person name="Drula E."/>
            <person name="Henrissat B."/>
            <person name="Morin E."/>
            <person name="Kohler A."/>
            <person name="Barry K."/>
            <person name="LaButti K."/>
            <person name="Morin E."/>
            <person name="Salamov A."/>
            <person name="Lipzen A."/>
            <person name="Mereny Z."/>
            <person name="Hegedus B."/>
            <person name="Baldrian P."/>
            <person name="Stursova M."/>
            <person name="Weitz H."/>
            <person name="Taylor A."/>
            <person name="Grigoriev I.V."/>
            <person name="Nagy L.G."/>
            <person name="Martin F."/>
            <person name="Kauserud H."/>
        </authorList>
    </citation>
    <scope>NUCLEOTIDE SEQUENCE</scope>
    <source>
        <strain evidence="2">9284</strain>
    </source>
</reference>
<name>A0AAD7FBB5_9AGAR</name>
<feature type="transmembrane region" description="Helical" evidence="1">
    <location>
        <begin position="245"/>
        <end position="263"/>
    </location>
</feature>
<keyword evidence="1" id="KW-1133">Transmembrane helix</keyword>
<proteinExistence type="predicted"/>
<keyword evidence="1" id="KW-0812">Transmembrane</keyword>
<accession>A0AAD7FBB5</accession>
<dbReference type="EMBL" id="JARKIF010000043">
    <property type="protein sequence ID" value="KAJ7608733.1"/>
    <property type="molecule type" value="Genomic_DNA"/>
</dbReference>
<dbReference type="Proteomes" id="UP001221142">
    <property type="component" value="Unassembled WGS sequence"/>
</dbReference>
<feature type="transmembrane region" description="Helical" evidence="1">
    <location>
        <begin position="468"/>
        <end position="487"/>
    </location>
</feature>
<feature type="transmembrane region" description="Helical" evidence="1">
    <location>
        <begin position="431"/>
        <end position="456"/>
    </location>
</feature>
<feature type="transmembrane region" description="Helical" evidence="1">
    <location>
        <begin position="210"/>
        <end position="233"/>
    </location>
</feature>
<feature type="transmembrane region" description="Helical" evidence="1">
    <location>
        <begin position="577"/>
        <end position="597"/>
    </location>
</feature>
<keyword evidence="3" id="KW-1185">Reference proteome</keyword>
<dbReference type="AlphaFoldDB" id="A0AAD7FBB5"/>
<gene>
    <name evidence="2" type="ORF">FB45DRAFT_379373</name>
</gene>
<sequence>MGNSLSTTFVPNWDTACAAKFNCTSFGLVDLWGHPMVPVCSADVSQIPSEVWGISAQVCYASCGTMRQSIDFTTSAITMTTWLLPWLALIAQLPFEATGWMNLLSGCLAVGSPALATYSLALTAFNRRYAFRKFRGLKDKVQRNTRQAVYGWMIERLDKAAFIVVEVQQCPMRANQRDGEFASLLTINDLDRNIFWKVAHKDLKNTRRGFTYSFLAQVLMAALSYLLSFIAAFHDSFGSPQVCPQFVSSMVWTWMFPVLYGYIQVGTQDNAVCIKEALTDARVDPDDFGHQTGLFPDADLYLPLARHRPCLELNLLASTSQISTVAADSEKSQHTICHSEPASPPTWFGFDIRGDERREGPIFNYARIFTWFAFTKHVHGGFHSAISKFQHHASIPLTPEDAAAICDLEPQQDLVAFEGRKDISTTTIHHILGAALIACFLQWGITGAAIYAAYRIPPIGLGCRSGSYLLYGAAATVSWILLVLANLASHAYMHRFEQDPEKPISPLLGALAVVCRLSGKGLAICNAFWIIASTVLEDIGAFQNCWCQTSGLSLAQNGWVPIFKTGTGLRYAEGGPWIGGFVWSITVCVVTMAIFSYHQPPRS</sequence>
<evidence type="ECO:0000313" key="3">
    <source>
        <dbReference type="Proteomes" id="UP001221142"/>
    </source>
</evidence>
<feature type="transmembrane region" description="Helical" evidence="1">
    <location>
        <begin position="76"/>
        <end position="95"/>
    </location>
</feature>
<protein>
    <submittedName>
        <fullName evidence="2">Uncharacterized protein</fullName>
    </submittedName>
</protein>
<comment type="caution">
    <text evidence="2">The sequence shown here is derived from an EMBL/GenBank/DDBJ whole genome shotgun (WGS) entry which is preliminary data.</text>
</comment>
<organism evidence="2 3">
    <name type="scientific">Roridomyces roridus</name>
    <dbReference type="NCBI Taxonomy" id="1738132"/>
    <lineage>
        <taxon>Eukaryota</taxon>
        <taxon>Fungi</taxon>
        <taxon>Dikarya</taxon>
        <taxon>Basidiomycota</taxon>
        <taxon>Agaricomycotina</taxon>
        <taxon>Agaricomycetes</taxon>
        <taxon>Agaricomycetidae</taxon>
        <taxon>Agaricales</taxon>
        <taxon>Marasmiineae</taxon>
        <taxon>Mycenaceae</taxon>
        <taxon>Roridomyces</taxon>
    </lineage>
</organism>
<keyword evidence="1" id="KW-0472">Membrane</keyword>
<feature type="transmembrane region" description="Helical" evidence="1">
    <location>
        <begin position="101"/>
        <end position="125"/>
    </location>
</feature>